<comment type="caution">
    <text evidence="10">The sequence shown here is derived from an EMBL/GenBank/DDBJ whole genome shotgun (WGS) entry which is preliminary data.</text>
</comment>
<dbReference type="Gene3D" id="6.10.250.3150">
    <property type="match status" value="1"/>
</dbReference>
<keyword evidence="8" id="KW-0732">Signal</keyword>
<evidence type="ECO:0000256" key="2">
    <source>
        <dbReference type="ARBA" id="ARBA00022670"/>
    </source>
</evidence>
<evidence type="ECO:0000259" key="9">
    <source>
        <dbReference type="Pfam" id="PF01551"/>
    </source>
</evidence>
<reference evidence="10 11" key="1">
    <citation type="submission" date="2022-02" db="EMBL/GenBank/DDBJ databases">
        <title>Draft genome sequence of Mezorhizobium retamae strain IRAMC:0171 isolated from Retama raetam nodules.</title>
        <authorList>
            <person name="Bengaied R."/>
            <person name="Sbissi I."/>
            <person name="Huber K."/>
            <person name="Ghodbane F."/>
            <person name="Nouioui I."/>
            <person name="Tarhouni M."/>
            <person name="Gtari M."/>
        </authorList>
    </citation>
    <scope>NUCLEOTIDE SEQUENCE [LARGE SCALE GENOMIC DNA]</scope>
    <source>
        <strain evidence="10 11">IRAMC:0171</strain>
    </source>
</reference>
<dbReference type="PANTHER" id="PTHR21666">
    <property type="entry name" value="PEPTIDASE-RELATED"/>
    <property type="match status" value="1"/>
</dbReference>
<feature type="domain" description="M23ase beta-sheet core" evidence="9">
    <location>
        <begin position="324"/>
        <end position="425"/>
    </location>
</feature>
<accession>A0ABS9Q9S0</accession>
<sequence>MIERARSKTGFVRGCLIAAALVASFSAKAEDTPEAAPDADGNRAEYERISREITLSAERLSKLAADIATVKKDSASITAALIQSAKTEQKLGQDIEDISGKLDGLKDQEKKLRESLAARRDVLAEVLGALQRMGLNPPPAILVKPEDALSSVRSAILLGAVVPELRQRAEVVLAELKELTRVTTSIEAERTRLTAAVTDQVAEKQRLNLLLQAKEKLQAETETALVDEQKKARDLAAKASSLKDLIASLDAEAEKTRKAAEKARQDAAAQADADAKAAAAAVPEANRLASSAPFSALQGQVALPVTGKIRRRFGGEDGTGGTMQGDMVATQSGAIVTAPADGSVLYAGPFRSYGQLLILNAGDGYHVVLAGMSKLNVAAGQAVLAGEPIGAMGEARVASTSATQNGNTTPELYIEFRKDGKPVDPNPWWAERFSGRT</sequence>
<evidence type="ECO:0000256" key="6">
    <source>
        <dbReference type="ARBA" id="ARBA00023049"/>
    </source>
</evidence>
<keyword evidence="4 10" id="KW-0378">Hydrolase</keyword>
<evidence type="ECO:0000313" key="11">
    <source>
        <dbReference type="Proteomes" id="UP001201701"/>
    </source>
</evidence>
<dbReference type="InterPro" id="IPR011055">
    <property type="entry name" value="Dup_hybrid_motif"/>
</dbReference>
<dbReference type="PANTHER" id="PTHR21666:SF288">
    <property type="entry name" value="CELL DIVISION PROTEIN YTFB"/>
    <property type="match status" value="1"/>
</dbReference>
<dbReference type="SUPFAM" id="SSF51261">
    <property type="entry name" value="Duplicated hybrid motif"/>
    <property type="match status" value="1"/>
</dbReference>
<evidence type="ECO:0000256" key="4">
    <source>
        <dbReference type="ARBA" id="ARBA00022801"/>
    </source>
</evidence>
<keyword evidence="3" id="KW-0479">Metal-binding</keyword>
<keyword evidence="7" id="KW-0175">Coiled coil</keyword>
<proteinExistence type="predicted"/>
<evidence type="ECO:0000256" key="8">
    <source>
        <dbReference type="SAM" id="SignalP"/>
    </source>
</evidence>
<evidence type="ECO:0000313" key="10">
    <source>
        <dbReference type="EMBL" id="MCG7504146.1"/>
    </source>
</evidence>
<dbReference type="CDD" id="cd12797">
    <property type="entry name" value="M23_peptidase"/>
    <property type="match status" value="1"/>
</dbReference>
<dbReference type="GO" id="GO:0016787">
    <property type="term" value="F:hydrolase activity"/>
    <property type="evidence" value="ECO:0007669"/>
    <property type="project" value="UniProtKB-KW"/>
</dbReference>
<organism evidence="10 11">
    <name type="scientific">Mesorhizobium retamae</name>
    <dbReference type="NCBI Taxonomy" id="2912854"/>
    <lineage>
        <taxon>Bacteria</taxon>
        <taxon>Pseudomonadati</taxon>
        <taxon>Pseudomonadota</taxon>
        <taxon>Alphaproteobacteria</taxon>
        <taxon>Hyphomicrobiales</taxon>
        <taxon>Phyllobacteriaceae</taxon>
        <taxon>Mesorhizobium</taxon>
    </lineage>
</organism>
<feature type="chain" id="PRO_5047253491" evidence="8">
    <location>
        <begin position="30"/>
        <end position="437"/>
    </location>
</feature>
<feature type="coiled-coil region" evidence="7">
    <location>
        <begin position="232"/>
        <end position="266"/>
    </location>
</feature>
<keyword evidence="11" id="KW-1185">Reference proteome</keyword>
<dbReference type="Proteomes" id="UP001201701">
    <property type="component" value="Unassembled WGS sequence"/>
</dbReference>
<evidence type="ECO:0000256" key="3">
    <source>
        <dbReference type="ARBA" id="ARBA00022723"/>
    </source>
</evidence>
<keyword evidence="2" id="KW-0645">Protease</keyword>
<dbReference type="InterPro" id="IPR016047">
    <property type="entry name" value="M23ase_b-sheet_dom"/>
</dbReference>
<gene>
    <name evidence="10" type="ORF">L4923_03845</name>
</gene>
<keyword evidence="5" id="KW-0862">Zinc</keyword>
<dbReference type="Pfam" id="PF01551">
    <property type="entry name" value="Peptidase_M23"/>
    <property type="match status" value="1"/>
</dbReference>
<dbReference type="InterPro" id="IPR050570">
    <property type="entry name" value="Cell_wall_metabolism_enzyme"/>
</dbReference>
<name>A0ABS9Q9S0_9HYPH</name>
<keyword evidence="6" id="KW-0482">Metalloprotease</keyword>
<feature type="signal peptide" evidence="8">
    <location>
        <begin position="1"/>
        <end position="29"/>
    </location>
</feature>
<dbReference type="EMBL" id="JAKREW010000002">
    <property type="protein sequence ID" value="MCG7504146.1"/>
    <property type="molecule type" value="Genomic_DNA"/>
</dbReference>
<evidence type="ECO:0000256" key="1">
    <source>
        <dbReference type="ARBA" id="ARBA00001947"/>
    </source>
</evidence>
<protein>
    <submittedName>
        <fullName evidence="10">Murein hydrolase activator EnvC</fullName>
    </submittedName>
</protein>
<evidence type="ECO:0000256" key="5">
    <source>
        <dbReference type="ARBA" id="ARBA00022833"/>
    </source>
</evidence>
<dbReference type="RefSeq" id="WP_239362189.1">
    <property type="nucleotide sequence ID" value="NZ_JAKREW010000002.1"/>
</dbReference>
<comment type="cofactor">
    <cofactor evidence="1">
        <name>Zn(2+)</name>
        <dbReference type="ChEBI" id="CHEBI:29105"/>
    </cofactor>
</comment>
<dbReference type="Gene3D" id="2.70.70.10">
    <property type="entry name" value="Glucose Permease (Domain IIA)"/>
    <property type="match status" value="1"/>
</dbReference>
<evidence type="ECO:0000256" key="7">
    <source>
        <dbReference type="SAM" id="Coils"/>
    </source>
</evidence>